<sequence length="897" mass="93197">MTRRTPGLLAAALVLGGALAIAPTGTASAAAPPTLQVTNPTTVFATGTAVMTVASSATGVSWTLGDPQGLPLDTGTSPVTAGKASVDLTGLDPGYYELTVTATNVDGTSTATGSLAVVDPLPTDRRGSVFGAGTHVFETYKSAQLDAFDLVGYGLTRFDVSWRVVEKTKGVYTFPAYLDTAVHRVIAAGARPELVANFANPLYDEGRTPGSPEALAAFAEFANAVVEHYGPDDIDLAVWNEYTFNSTSECGDTPECYSEMIAAVTDRVHRDHPGTPVTASSTVTGAPGLAEIDAASAHFYGYPDPPETFLAQRLTELRQQMDAAPGGAGLPIWLDEFGYPTHIGGGTSADQQADYAIRSQVLALGAGADRLYWYDLVNDGWGEDVRENQFGVLRLSRNGFTGLTPKPGLAAQATVIRQLGNLDLLGQQQLDPVTHLARFGAPGKDDVRVLWSTEPRTVALVATHPVTVTDRFGAQTVLTPAAGRVHLAVDGHPVFVSGAVRQAAVVATPLLSFAVPDRLAVGESGSATITLDCTHPVRCAGLGRSLDAHVQGRTAQLPVRPGRVSTAAVQLTAPVRDGEYQAVATVTGPKGMFAALSGSTTAVPATVISAVGDLAAIDPATGTVRVSITNNTAHQVPLGTITFSADGRDVPLTGPSVIPATSTVEVALPDGPVQVWADLRWTVTAEVGGRTETASGSTGFGPVQASGTQVSAPIDLEEFGRFTYAAREWGGPADLSGTVVPSYGDGVFVLDAEITDDVFQQANAPENLWRSDSVQFAVSDGVPGSNLRESMEIGVALLPDGPVVYSFPPLNFGKKGITPGATAQVTRDGTTTRYHVEVPWTSLALDGPPAGTFGLSLAVNDDDNDGLGRAGFAEWGSGITATKSPALFRPVELWPAS</sequence>
<gene>
    <name evidence="3" type="ORF">GIS00_24995</name>
</gene>
<dbReference type="Gene3D" id="2.60.40.1190">
    <property type="match status" value="1"/>
</dbReference>
<keyword evidence="1" id="KW-0732">Signal</keyword>
<dbReference type="SUPFAM" id="SSF49344">
    <property type="entry name" value="CBD9-like"/>
    <property type="match status" value="1"/>
</dbReference>
<protein>
    <recommendedName>
        <fullName evidence="2">PKD domain-containing protein</fullName>
    </recommendedName>
</protein>
<dbReference type="SUPFAM" id="SSF49299">
    <property type="entry name" value="PKD domain"/>
    <property type="match status" value="1"/>
</dbReference>
<accession>A0A7K1FSR5</accession>
<dbReference type="PANTHER" id="PTHR12631:SF10">
    <property type="entry name" value="BETA-XYLOSIDASE-LIKE PROTEIN-RELATED"/>
    <property type="match status" value="1"/>
</dbReference>
<dbReference type="InterPro" id="IPR051923">
    <property type="entry name" value="Glycosyl_Hydrolase_39"/>
</dbReference>
<dbReference type="InterPro" id="IPR017853">
    <property type="entry name" value="GH"/>
</dbReference>
<evidence type="ECO:0000313" key="4">
    <source>
        <dbReference type="Proteomes" id="UP000460221"/>
    </source>
</evidence>
<dbReference type="InterPro" id="IPR000601">
    <property type="entry name" value="PKD_dom"/>
</dbReference>
<dbReference type="Gene3D" id="3.20.20.80">
    <property type="entry name" value="Glycosidases"/>
    <property type="match status" value="1"/>
</dbReference>
<feature type="chain" id="PRO_5029766723" description="PKD domain-containing protein" evidence="1">
    <location>
        <begin position="30"/>
        <end position="897"/>
    </location>
</feature>
<feature type="signal peptide" evidence="1">
    <location>
        <begin position="1"/>
        <end position="29"/>
    </location>
</feature>
<dbReference type="Proteomes" id="UP000460221">
    <property type="component" value="Unassembled WGS sequence"/>
</dbReference>
<proteinExistence type="predicted"/>
<dbReference type="AlphaFoldDB" id="A0A7K1FSR5"/>
<name>A0A7K1FSR5_9ACTN</name>
<keyword evidence="4" id="KW-1185">Reference proteome</keyword>
<feature type="domain" description="PKD" evidence="2">
    <location>
        <begin position="35"/>
        <end position="112"/>
    </location>
</feature>
<dbReference type="InterPro" id="IPR035986">
    <property type="entry name" value="PKD_dom_sf"/>
</dbReference>
<reference evidence="3 4" key="1">
    <citation type="submission" date="2019-11" db="EMBL/GenBank/DDBJ databases">
        <authorList>
            <person name="Jiang L.-Q."/>
        </authorList>
    </citation>
    <scope>NUCLEOTIDE SEQUENCE [LARGE SCALE GENOMIC DNA]</scope>
    <source>
        <strain evidence="3 4">YIM 132087</strain>
    </source>
</reference>
<dbReference type="RefSeq" id="WP_154771195.1">
    <property type="nucleotide sequence ID" value="NZ_WLYK01000016.1"/>
</dbReference>
<comment type="caution">
    <text evidence="3">The sequence shown here is derived from an EMBL/GenBank/DDBJ whole genome shotgun (WGS) entry which is preliminary data.</text>
</comment>
<evidence type="ECO:0000259" key="2">
    <source>
        <dbReference type="Pfam" id="PF00801"/>
    </source>
</evidence>
<organism evidence="3 4">
    <name type="scientific">Nakamurella alba</name>
    <dbReference type="NCBI Taxonomy" id="2665158"/>
    <lineage>
        <taxon>Bacteria</taxon>
        <taxon>Bacillati</taxon>
        <taxon>Actinomycetota</taxon>
        <taxon>Actinomycetes</taxon>
        <taxon>Nakamurellales</taxon>
        <taxon>Nakamurellaceae</taxon>
        <taxon>Nakamurella</taxon>
    </lineage>
</organism>
<dbReference type="SUPFAM" id="SSF51445">
    <property type="entry name" value="(Trans)glycosidases"/>
    <property type="match status" value="1"/>
</dbReference>
<evidence type="ECO:0000256" key="1">
    <source>
        <dbReference type="SAM" id="SignalP"/>
    </source>
</evidence>
<dbReference type="CDD" id="cd09621">
    <property type="entry name" value="CBM9_like_5"/>
    <property type="match status" value="1"/>
</dbReference>
<dbReference type="Pfam" id="PF00801">
    <property type="entry name" value="PKD"/>
    <property type="match status" value="1"/>
</dbReference>
<evidence type="ECO:0000313" key="3">
    <source>
        <dbReference type="EMBL" id="MTD17196.1"/>
    </source>
</evidence>
<dbReference type="EMBL" id="WLYK01000016">
    <property type="protein sequence ID" value="MTD17196.1"/>
    <property type="molecule type" value="Genomic_DNA"/>
</dbReference>
<dbReference type="PANTHER" id="PTHR12631">
    <property type="entry name" value="ALPHA-L-IDURONIDASE"/>
    <property type="match status" value="1"/>
</dbReference>
<dbReference type="GO" id="GO:0004553">
    <property type="term" value="F:hydrolase activity, hydrolyzing O-glycosyl compounds"/>
    <property type="evidence" value="ECO:0007669"/>
    <property type="project" value="TreeGrafter"/>
</dbReference>